<evidence type="ECO:0000259" key="1">
    <source>
        <dbReference type="Pfam" id="PF01266"/>
    </source>
</evidence>
<sequence>MTADLAVVGGGVIGAFVVREALRRHPGWRVLLLERSSIGSGATEWSAGVSFPLAATPRHRDLVNAASPRYEALRGTPAGAFVRPVTMVYVVRRDGLEAFRQRVVGADVRPVTATERRRVARFLPDARIGPGEEMVTHDGQGFAVNARAVAEALVALAADRVEIQLGQRVEAVEPDDGGYRLTTEHGEWHARRVVTACGAWTPPPVHATPLPGVPGARRKRIAALHARLPVTLDDPLVYFVDDDLFILPLGTGTALVSFYRDAWDTDPDTCDGRPGAEDLRQGRAALGRRSAAAAAAVSGGRAFCDLYTENRLPVVTGHPDLPDLVAIRGGSGSGVRFAPALAAEALQALTQPAPARA</sequence>
<protein>
    <recommendedName>
        <fullName evidence="1">FAD dependent oxidoreductase domain-containing protein</fullName>
    </recommendedName>
</protein>
<name>A0ABP7I2N4_9ACTN</name>
<dbReference type="PANTHER" id="PTHR13847">
    <property type="entry name" value="SARCOSINE DEHYDROGENASE-RELATED"/>
    <property type="match status" value="1"/>
</dbReference>
<accession>A0ABP7I2N4</accession>
<keyword evidence="3" id="KW-1185">Reference proteome</keyword>
<reference evidence="3" key="1">
    <citation type="journal article" date="2019" name="Int. J. Syst. Evol. Microbiol.">
        <title>The Global Catalogue of Microorganisms (GCM) 10K type strain sequencing project: providing services to taxonomists for standard genome sequencing and annotation.</title>
        <authorList>
            <consortium name="The Broad Institute Genomics Platform"/>
            <consortium name="The Broad Institute Genome Sequencing Center for Infectious Disease"/>
            <person name="Wu L."/>
            <person name="Ma J."/>
        </authorList>
    </citation>
    <scope>NUCLEOTIDE SEQUENCE [LARGE SCALE GENOMIC DNA]</scope>
    <source>
        <strain evidence="3">JCM 16908</strain>
    </source>
</reference>
<dbReference type="Gene3D" id="3.50.50.60">
    <property type="entry name" value="FAD/NAD(P)-binding domain"/>
    <property type="match status" value="1"/>
</dbReference>
<dbReference type="SUPFAM" id="SSF51905">
    <property type="entry name" value="FAD/NAD(P)-binding domain"/>
    <property type="match status" value="1"/>
</dbReference>
<dbReference type="Gene3D" id="3.30.9.10">
    <property type="entry name" value="D-Amino Acid Oxidase, subunit A, domain 2"/>
    <property type="match status" value="1"/>
</dbReference>
<evidence type="ECO:0000313" key="3">
    <source>
        <dbReference type="Proteomes" id="UP001500888"/>
    </source>
</evidence>
<dbReference type="Proteomes" id="UP001500888">
    <property type="component" value="Unassembled WGS sequence"/>
</dbReference>
<gene>
    <name evidence="2" type="ORF">GCM10022226_30630</name>
</gene>
<organism evidence="2 3">
    <name type="scientific">Sphaerisporangium flaviroseum</name>
    <dbReference type="NCBI Taxonomy" id="509199"/>
    <lineage>
        <taxon>Bacteria</taxon>
        <taxon>Bacillati</taxon>
        <taxon>Actinomycetota</taxon>
        <taxon>Actinomycetes</taxon>
        <taxon>Streptosporangiales</taxon>
        <taxon>Streptosporangiaceae</taxon>
        <taxon>Sphaerisporangium</taxon>
    </lineage>
</organism>
<dbReference type="InterPro" id="IPR036188">
    <property type="entry name" value="FAD/NAD-bd_sf"/>
</dbReference>
<dbReference type="Pfam" id="PF01266">
    <property type="entry name" value="DAO"/>
    <property type="match status" value="1"/>
</dbReference>
<evidence type="ECO:0000313" key="2">
    <source>
        <dbReference type="EMBL" id="GAA3808390.1"/>
    </source>
</evidence>
<dbReference type="InterPro" id="IPR006076">
    <property type="entry name" value="FAD-dep_OxRdtase"/>
</dbReference>
<dbReference type="EMBL" id="BAAAZR010000006">
    <property type="protein sequence ID" value="GAA3808390.1"/>
    <property type="molecule type" value="Genomic_DNA"/>
</dbReference>
<feature type="domain" description="FAD dependent oxidoreductase" evidence="1">
    <location>
        <begin position="4"/>
        <end position="344"/>
    </location>
</feature>
<comment type="caution">
    <text evidence="2">The sequence shown here is derived from an EMBL/GenBank/DDBJ whole genome shotgun (WGS) entry which is preliminary data.</text>
</comment>
<proteinExistence type="predicted"/>
<dbReference type="RefSeq" id="WP_344939410.1">
    <property type="nucleotide sequence ID" value="NZ_BAAAZR010000006.1"/>
</dbReference>